<evidence type="ECO:0000313" key="2">
    <source>
        <dbReference type="Proteomes" id="UP001199525"/>
    </source>
</evidence>
<comment type="caution">
    <text evidence="1">The sequence shown here is derived from an EMBL/GenBank/DDBJ whole genome shotgun (WGS) entry which is preliminary data.</text>
</comment>
<sequence length="62" mass="6636">MVFRQGLSRGDATRKCGYAIALLTALIGGIFNSSGDLFLVFGVASSTHINEIRVQQPLVNPN</sequence>
<dbReference type="EMBL" id="JAIVFQ010000212">
    <property type="protein sequence ID" value="MCC5605133.1"/>
    <property type="molecule type" value="Genomic_DNA"/>
</dbReference>
<protein>
    <submittedName>
        <fullName evidence="1">Uncharacterized protein</fullName>
    </submittedName>
</protein>
<name>A0ABS8ILZ1_9NOSO</name>
<dbReference type="Proteomes" id="UP001199525">
    <property type="component" value="Unassembled WGS sequence"/>
</dbReference>
<reference evidence="1 2" key="1">
    <citation type="journal article" date="2021" name="Microorganisms">
        <title>Genome Evolution of Filamentous Cyanobacterium Nostoc Species: From Facultative Symbiosis to Free Living.</title>
        <authorList>
            <person name="Huo D."/>
            <person name="Li H."/>
            <person name="Cai F."/>
            <person name="Guo X."/>
            <person name="Qiao Z."/>
            <person name="Wang W."/>
            <person name="Yu G."/>
            <person name="Li R."/>
        </authorList>
    </citation>
    <scope>NUCLEOTIDE SEQUENCE [LARGE SCALE GENOMIC DNA]</scope>
    <source>
        <strain evidence="1 2">CHAB 5714</strain>
    </source>
</reference>
<dbReference type="RefSeq" id="WP_229491282.1">
    <property type="nucleotide sequence ID" value="NZ_JAIVFQ010000212.1"/>
</dbReference>
<accession>A0ABS8ILZ1</accession>
<keyword evidence="2" id="KW-1185">Reference proteome</keyword>
<gene>
    <name evidence="1" type="ORF">LC586_40030</name>
</gene>
<organism evidence="1 2">
    <name type="scientific">Nostoc favosum CHAB5714</name>
    <dbReference type="NCBI Taxonomy" id="2780399"/>
    <lineage>
        <taxon>Bacteria</taxon>
        <taxon>Bacillati</taxon>
        <taxon>Cyanobacteriota</taxon>
        <taxon>Cyanophyceae</taxon>
        <taxon>Nostocales</taxon>
        <taxon>Nostocaceae</taxon>
        <taxon>Nostoc</taxon>
        <taxon>Nostoc favosum</taxon>
    </lineage>
</organism>
<evidence type="ECO:0000313" key="1">
    <source>
        <dbReference type="EMBL" id="MCC5605133.1"/>
    </source>
</evidence>
<proteinExistence type="predicted"/>